<gene>
    <name evidence="2" type="ORF">RHRU231_330049</name>
</gene>
<feature type="region of interest" description="Disordered" evidence="1">
    <location>
        <begin position="357"/>
        <end position="393"/>
    </location>
</feature>
<dbReference type="Proteomes" id="UP000042997">
    <property type="component" value="Unassembled WGS sequence"/>
</dbReference>
<feature type="compositionally biased region" description="Basic and acidic residues" evidence="1">
    <location>
        <begin position="41"/>
        <end position="51"/>
    </location>
</feature>
<feature type="region of interest" description="Disordered" evidence="1">
    <location>
        <begin position="164"/>
        <end position="198"/>
    </location>
</feature>
<sequence>MPFGRSGQPKGRTGGVSRLQRVEADVLPGSAAGGQRVQGGADHRRGARDLDLPVGPGAELRHHLAELAVQGPVQARWWILDGNRVPPRVLGLLDDRDDGEPRIGGGQLPQGLQVVQVARILAAEEQVHARIVAPHAHFHQLRPQRREARAGGDHQHVLAAVSVDVQSPERGSDDPAVADGGLADERGTDPATGHATDVELDLPVGIRRNRRRQVPPHVRALRDLHAHVLPGVVRDRRVRLEPDDRQVGQDSLVADDGGAPRGGQLVVGDRVRHGPDEQVDHPGPGAVEGVGPQDRRGALAHGGVQRPARGPEVLGPDPVLAVVAPELGEECGDGVGVAEAVDGPADRGREPLAHRLHTRGEQLTDPDGVAPQGGVEGGGEALGAAGGRDDRREAELDAGDGEGLHAPSCSPSLLVGRHCSPVAVFRPQSTAGGPARPECVAHHITG</sequence>
<organism evidence="2 3">
    <name type="scientific">Rhodococcus ruber</name>
    <dbReference type="NCBI Taxonomy" id="1830"/>
    <lineage>
        <taxon>Bacteria</taxon>
        <taxon>Bacillati</taxon>
        <taxon>Actinomycetota</taxon>
        <taxon>Actinomycetes</taxon>
        <taxon>Mycobacteriales</taxon>
        <taxon>Nocardiaceae</taxon>
        <taxon>Rhodococcus</taxon>
    </lineage>
</organism>
<name>A0A098BHA8_9NOCA</name>
<feature type="compositionally biased region" description="Gly residues" evidence="1">
    <location>
        <begin position="374"/>
        <end position="386"/>
    </location>
</feature>
<evidence type="ECO:0000313" key="3">
    <source>
        <dbReference type="Proteomes" id="UP000042997"/>
    </source>
</evidence>
<accession>A0A098BHA8</accession>
<feature type="region of interest" description="Disordered" evidence="1">
    <location>
        <begin position="243"/>
        <end position="262"/>
    </location>
</feature>
<proteinExistence type="predicted"/>
<dbReference type="AlphaFoldDB" id="A0A098BHA8"/>
<feature type="region of interest" description="Disordered" evidence="1">
    <location>
        <begin position="1"/>
        <end position="53"/>
    </location>
</feature>
<dbReference type="EMBL" id="CCSD01000043">
    <property type="protein sequence ID" value="CDZ87592.1"/>
    <property type="molecule type" value="Genomic_DNA"/>
</dbReference>
<protein>
    <submittedName>
        <fullName evidence="2">Uncharacterized protein</fullName>
    </submittedName>
</protein>
<evidence type="ECO:0000256" key="1">
    <source>
        <dbReference type="SAM" id="MobiDB-lite"/>
    </source>
</evidence>
<evidence type="ECO:0000313" key="2">
    <source>
        <dbReference type="EMBL" id="CDZ87592.1"/>
    </source>
</evidence>
<reference evidence="2 3" key="1">
    <citation type="journal article" date="2014" name="Genome Announc.">
        <title>Draft Genome Sequence of Propane- and Butane-Oxidizing Actinobacterium Rhodococcus ruber IEGM 231.</title>
        <authorList>
            <person name="Ivshina I.B."/>
            <person name="Kuyukina M.S."/>
            <person name="Krivoruchko A.V."/>
            <person name="Barbe V."/>
            <person name="Fischer C."/>
        </authorList>
    </citation>
    <scope>NUCLEOTIDE SEQUENCE [LARGE SCALE GENOMIC DNA]</scope>
</reference>